<dbReference type="AlphaFoldDB" id="A0A0J8Y3J9"/>
<sequence>MAKATDSKHKVYPSLYRKLVLTFSILTLVLVTVFWAVIYKAEEQMEIISLHHWLDTEAKRYQRDYVFFGEETIPPNTAEFSSFWSERPHPTWLNAYQKPGYFKHFIEDDDKHFVVIKHPSGIGFYYIVFNDYADDYLDDYEDSLHFYTILLGGIATLLALSYGLYFVRLLAKPLSQIEEKIERLTPDTPGVTVTAKYKELRRIEESLLQSKLTTDAYFKREQEFHQFASHELRTPLMVMSGSIELLARLDVLPTVGQKAVARLQQASHDMELMTDTLLLLGVEQIEPHHYQSQSLSFVLEKQVHLLSALFSRHQAALTLTSNSQFTVNAPASFVTVVINNLIKNAHEHGSGTVNISLNNDTLKIQNAQIISTPEYSQSNSYGYGLVIIRRICERMGWPLDIKHNPDSFIVSVKFAKQTTQAPSRLV</sequence>
<dbReference type="Pfam" id="PF00512">
    <property type="entry name" value="HisKA"/>
    <property type="match status" value="1"/>
</dbReference>
<dbReference type="SUPFAM" id="SSF47384">
    <property type="entry name" value="Homodimeric domain of signal transducing histidine kinase"/>
    <property type="match status" value="1"/>
</dbReference>
<dbReference type="InterPro" id="IPR003661">
    <property type="entry name" value="HisK_dim/P_dom"/>
</dbReference>
<dbReference type="Gene3D" id="1.10.287.130">
    <property type="match status" value="1"/>
</dbReference>
<dbReference type="GO" id="GO:0000155">
    <property type="term" value="F:phosphorelay sensor kinase activity"/>
    <property type="evidence" value="ECO:0007669"/>
    <property type="project" value="InterPro"/>
</dbReference>
<name>A0A0J8Y3J9_9GAMM</name>
<dbReference type="InterPro" id="IPR036890">
    <property type="entry name" value="HATPase_C_sf"/>
</dbReference>
<dbReference type="Proteomes" id="UP000240481">
    <property type="component" value="Unassembled WGS sequence"/>
</dbReference>
<comment type="catalytic activity">
    <reaction evidence="1">
        <text>ATP + protein L-histidine = ADP + protein N-phospho-L-histidine.</text>
        <dbReference type="EC" id="2.7.13.3"/>
    </reaction>
</comment>
<organism evidence="16 17">
    <name type="scientific">Photobacterium swingsii</name>
    <dbReference type="NCBI Taxonomy" id="680026"/>
    <lineage>
        <taxon>Bacteria</taxon>
        <taxon>Pseudomonadati</taxon>
        <taxon>Pseudomonadota</taxon>
        <taxon>Gammaproteobacteria</taxon>
        <taxon>Vibrionales</taxon>
        <taxon>Vibrionaceae</taxon>
        <taxon>Photobacterium</taxon>
    </lineage>
</organism>
<gene>
    <name evidence="16" type="ORF">C9I94_02535</name>
</gene>
<feature type="transmembrane region" description="Helical" evidence="14">
    <location>
        <begin position="20"/>
        <end position="39"/>
    </location>
</feature>
<evidence type="ECO:0000256" key="1">
    <source>
        <dbReference type="ARBA" id="ARBA00000085"/>
    </source>
</evidence>
<dbReference type="EC" id="2.7.13.3" evidence="3"/>
<evidence type="ECO:0000259" key="15">
    <source>
        <dbReference type="PROSITE" id="PS50109"/>
    </source>
</evidence>
<keyword evidence="13 14" id="KW-0472">Membrane</keyword>
<dbReference type="GO" id="GO:0005524">
    <property type="term" value="F:ATP binding"/>
    <property type="evidence" value="ECO:0007669"/>
    <property type="project" value="UniProtKB-KW"/>
</dbReference>
<dbReference type="PROSITE" id="PS50109">
    <property type="entry name" value="HIS_KIN"/>
    <property type="match status" value="1"/>
</dbReference>
<evidence type="ECO:0000256" key="3">
    <source>
        <dbReference type="ARBA" id="ARBA00012438"/>
    </source>
</evidence>
<dbReference type="InterPro" id="IPR050398">
    <property type="entry name" value="HssS/ArlS-like"/>
</dbReference>
<keyword evidence="9 16" id="KW-0418">Kinase</keyword>
<evidence type="ECO:0000256" key="10">
    <source>
        <dbReference type="ARBA" id="ARBA00022840"/>
    </source>
</evidence>
<keyword evidence="12" id="KW-0902">Two-component regulatory system</keyword>
<evidence type="ECO:0000256" key="7">
    <source>
        <dbReference type="ARBA" id="ARBA00022692"/>
    </source>
</evidence>
<dbReference type="PANTHER" id="PTHR45528:SF1">
    <property type="entry name" value="SENSOR HISTIDINE KINASE CPXA"/>
    <property type="match status" value="1"/>
</dbReference>
<dbReference type="STRING" id="680026.AB733_00625"/>
<dbReference type="InterPro" id="IPR005467">
    <property type="entry name" value="His_kinase_dom"/>
</dbReference>
<dbReference type="CDD" id="cd00082">
    <property type="entry name" value="HisKA"/>
    <property type="match status" value="1"/>
</dbReference>
<keyword evidence="17" id="KW-1185">Reference proteome</keyword>
<keyword evidence="5" id="KW-0597">Phosphoprotein</keyword>
<evidence type="ECO:0000256" key="13">
    <source>
        <dbReference type="ARBA" id="ARBA00023136"/>
    </source>
</evidence>
<dbReference type="SUPFAM" id="SSF55874">
    <property type="entry name" value="ATPase domain of HSP90 chaperone/DNA topoisomerase II/histidine kinase"/>
    <property type="match status" value="1"/>
</dbReference>
<protein>
    <recommendedName>
        <fullName evidence="3">histidine kinase</fullName>
        <ecNumber evidence="3">2.7.13.3</ecNumber>
    </recommendedName>
</protein>
<reference evidence="16 17" key="1">
    <citation type="submission" date="2018-01" db="EMBL/GenBank/DDBJ databases">
        <title>Whole genome sequencing of Histamine producing bacteria.</title>
        <authorList>
            <person name="Butler K."/>
        </authorList>
    </citation>
    <scope>NUCLEOTIDE SEQUENCE [LARGE SCALE GENOMIC DNA]</scope>
    <source>
        <strain evidence="16 17">DSM 24669</strain>
    </source>
</reference>
<evidence type="ECO:0000256" key="4">
    <source>
        <dbReference type="ARBA" id="ARBA00022475"/>
    </source>
</evidence>
<evidence type="ECO:0000256" key="2">
    <source>
        <dbReference type="ARBA" id="ARBA00004651"/>
    </source>
</evidence>
<dbReference type="InterPro" id="IPR036097">
    <property type="entry name" value="HisK_dim/P_sf"/>
</dbReference>
<comment type="subcellular location">
    <subcellularLocation>
        <location evidence="2">Cell membrane</location>
        <topology evidence="2">Multi-pass membrane protein</topology>
    </subcellularLocation>
</comment>
<keyword evidence="11 14" id="KW-1133">Transmembrane helix</keyword>
<feature type="transmembrane region" description="Helical" evidence="14">
    <location>
        <begin position="144"/>
        <end position="167"/>
    </location>
</feature>
<keyword evidence="7 14" id="KW-0812">Transmembrane</keyword>
<accession>A0A0J8Y3J9</accession>
<evidence type="ECO:0000256" key="11">
    <source>
        <dbReference type="ARBA" id="ARBA00022989"/>
    </source>
</evidence>
<evidence type="ECO:0000256" key="8">
    <source>
        <dbReference type="ARBA" id="ARBA00022741"/>
    </source>
</evidence>
<evidence type="ECO:0000313" key="16">
    <source>
        <dbReference type="EMBL" id="PSW26878.1"/>
    </source>
</evidence>
<dbReference type="Gene3D" id="3.30.565.10">
    <property type="entry name" value="Histidine kinase-like ATPase, C-terminal domain"/>
    <property type="match status" value="1"/>
</dbReference>
<evidence type="ECO:0000256" key="14">
    <source>
        <dbReference type="SAM" id="Phobius"/>
    </source>
</evidence>
<dbReference type="GO" id="GO:0005886">
    <property type="term" value="C:plasma membrane"/>
    <property type="evidence" value="ECO:0007669"/>
    <property type="project" value="UniProtKB-SubCell"/>
</dbReference>
<evidence type="ECO:0000256" key="5">
    <source>
        <dbReference type="ARBA" id="ARBA00022553"/>
    </source>
</evidence>
<dbReference type="OrthoDB" id="9121563at2"/>
<comment type="caution">
    <text evidence="16">The sequence shown here is derived from an EMBL/GenBank/DDBJ whole genome shotgun (WGS) entry which is preliminary data.</text>
</comment>
<dbReference type="PANTHER" id="PTHR45528">
    <property type="entry name" value="SENSOR HISTIDINE KINASE CPXA"/>
    <property type="match status" value="1"/>
</dbReference>
<dbReference type="RefSeq" id="WP_048897045.1">
    <property type="nucleotide sequence ID" value="NZ_AP024852.1"/>
</dbReference>
<keyword evidence="4" id="KW-1003">Cell membrane</keyword>
<feature type="domain" description="Histidine kinase" evidence="15">
    <location>
        <begin position="227"/>
        <end position="418"/>
    </location>
</feature>
<evidence type="ECO:0000313" key="17">
    <source>
        <dbReference type="Proteomes" id="UP000240481"/>
    </source>
</evidence>
<proteinExistence type="predicted"/>
<keyword evidence="8" id="KW-0547">Nucleotide-binding</keyword>
<dbReference type="EMBL" id="PYLZ01000001">
    <property type="protein sequence ID" value="PSW26878.1"/>
    <property type="molecule type" value="Genomic_DNA"/>
</dbReference>
<keyword evidence="10" id="KW-0067">ATP-binding</keyword>
<evidence type="ECO:0000256" key="12">
    <source>
        <dbReference type="ARBA" id="ARBA00023012"/>
    </source>
</evidence>
<evidence type="ECO:0000256" key="6">
    <source>
        <dbReference type="ARBA" id="ARBA00022679"/>
    </source>
</evidence>
<evidence type="ECO:0000256" key="9">
    <source>
        <dbReference type="ARBA" id="ARBA00022777"/>
    </source>
</evidence>
<dbReference type="SMART" id="SM00388">
    <property type="entry name" value="HisKA"/>
    <property type="match status" value="1"/>
</dbReference>
<keyword evidence="6" id="KW-0808">Transferase</keyword>